<accession>A0A1F7U746</accession>
<dbReference type="Pfam" id="PF26593">
    <property type="entry name" value="TraC-like"/>
    <property type="match status" value="1"/>
</dbReference>
<dbReference type="Proteomes" id="UP000177088">
    <property type="component" value="Unassembled WGS sequence"/>
</dbReference>
<name>A0A1F7U746_9BACT</name>
<sequence>MQSQKLAGPKAGPPTQQYLDISEIKEDVVVMKDGTLRAVILVSSINFALKSEDEQGAIIAQYVSFLNTLEFPLQVVVQSRRLNIDKYMERLSESEKNQQNELLKIQISDYRAFVRELVTMGQIMQKQFFVVVPYNPSSDTRKGWVQRMSEAFSPALSVRLVEEKFRKRREDLMSRVGGIRSQLGSMGLKSVTLDTQGLIELYYRVYNPEVYDLQKMENTDRLMVTENPSAP</sequence>
<dbReference type="EMBL" id="MGEA01000055">
    <property type="protein sequence ID" value="OGL73574.1"/>
    <property type="molecule type" value="Genomic_DNA"/>
</dbReference>
<dbReference type="InterPro" id="IPR058596">
    <property type="entry name" value="TraC-like_dom"/>
</dbReference>
<dbReference type="AlphaFoldDB" id="A0A1F7U746"/>
<reference evidence="2 3" key="1">
    <citation type="journal article" date="2016" name="Nat. Commun.">
        <title>Thousands of microbial genomes shed light on interconnected biogeochemical processes in an aquifer system.</title>
        <authorList>
            <person name="Anantharaman K."/>
            <person name="Brown C.T."/>
            <person name="Hug L.A."/>
            <person name="Sharon I."/>
            <person name="Castelle C.J."/>
            <person name="Probst A.J."/>
            <person name="Thomas B.C."/>
            <person name="Singh A."/>
            <person name="Wilkins M.J."/>
            <person name="Karaoz U."/>
            <person name="Brodie E.L."/>
            <person name="Williams K.H."/>
            <person name="Hubbard S.S."/>
            <person name="Banfield J.F."/>
        </authorList>
    </citation>
    <scope>NUCLEOTIDE SEQUENCE [LARGE SCALE GENOMIC DNA]</scope>
</reference>
<comment type="caution">
    <text evidence="2">The sequence shown here is derived from an EMBL/GenBank/DDBJ whole genome shotgun (WGS) entry which is preliminary data.</text>
</comment>
<evidence type="ECO:0000313" key="2">
    <source>
        <dbReference type="EMBL" id="OGL73574.1"/>
    </source>
</evidence>
<evidence type="ECO:0000259" key="1">
    <source>
        <dbReference type="Pfam" id="PF26593"/>
    </source>
</evidence>
<protein>
    <recommendedName>
        <fullName evidence="1">TraC-like domain-containing protein</fullName>
    </recommendedName>
</protein>
<organism evidence="2 3">
    <name type="scientific">Candidatus Uhrbacteria bacterium RIFCSPHIGHO2_02_FULL_60_10</name>
    <dbReference type="NCBI Taxonomy" id="1802392"/>
    <lineage>
        <taxon>Bacteria</taxon>
        <taxon>Candidatus Uhriibacteriota</taxon>
    </lineage>
</organism>
<proteinExistence type="predicted"/>
<evidence type="ECO:0000313" key="3">
    <source>
        <dbReference type="Proteomes" id="UP000177088"/>
    </source>
</evidence>
<feature type="domain" description="TraC-like" evidence="1">
    <location>
        <begin position="27"/>
        <end position="137"/>
    </location>
</feature>
<gene>
    <name evidence="2" type="ORF">A3C96_01920</name>
</gene>